<sequence>MLMHQGIGLDRFNQFPRARAIHALFGCCGNVTWATELADARPFPDRDALLAAADLGLLALSPEDLDRAFEAVAHEQVSEHSVAELARCTHERIAELLGPNEGYPEY</sequence>
<dbReference type="Pfam" id="PF09349">
    <property type="entry name" value="OHCU_decarbox"/>
    <property type="match status" value="1"/>
</dbReference>
<feature type="domain" description="Oxo-4-hydroxy-4-carboxy-5-ureidoimidazoline decarboxylase" evidence="2">
    <location>
        <begin position="13"/>
        <end position="72"/>
    </location>
</feature>
<dbReference type="GO" id="GO:0006144">
    <property type="term" value="P:purine nucleobase metabolic process"/>
    <property type="evidence" value="ECO:0007669"/>
    <property type="project" value="UniProtKB-KW"/>
</dbReference>
<keyword evidence="1" id="KW-0659">Purine metabolism</keyword>
<evidence type="ECO:0000313" key="3">
    <source>
        <dbReference type="EMBL" id="QIS01306.1"/>
    </source>
</evidence>
<evidence type="ECO:0000256" key="1">
    <source>
        <dbReference type="ARBA" id="ARBA00022631"/>
    </source>
</evidence>
<dbReference type="EMBL" id="CP046171">
    <property type="protein sequence ID" value="QIS01306.1"/>
    <property type="molecule type" value="Genomic_DNA"/>
</dbReference>
<evidence type="ECO:0000313" key="4">
    <source>
        <dbReference type="Proteomes" id="UP000501705"/>
    </source>
</evidence>
<dbReference type="InterPro" id="IPR018020">
    <property type="entry name" value="OHCU_decarboxylase"/>
</dbReference>
<evidence type="ECO:0000259" key="2">
    <source>
        <dbReference type="Pfam" id="PF09349"/>
    </source>
</evidence>
<organism evidence="3 4">
    <name type="scientific">Nocardia brasiliensis</name>
    <dbReference type="NCBI Taxonomy" id="37326"/>
    <lineage>
        <taxon>Bacteria</taxon>
        <taxon>Bacillati</taxon>
        <taxon>Actinomycetota</taxon>
        <taxon>Actinomycetes</taxon>
        <taxon>Mycobacteriales</taxon>
        <taxon>Nocardiaceae</taxon>
        <taxon>Nocardia</taxon>
    </lineage>
</organism>
<gene>
    <name evidence="3" type="ORF">F5X71_02340</name>
</gene>
<dbReference type="RefSeq" id="WP_167460453.1">
    <property type="nucleotide sequence ID" value="NZ_CP046171.1"/>
</dbReference>
<dbReference type="AlphaFoldDB" id="A0A6G9XK68"/>
<proteinExistence type="predicted"/>
<name>A0A6G9XK68_NOCBR</name>
<dbReference type="Gene3D" id="1.10.3330.10">
    <property type="entry name" value="Oxo-4-hydroxy-4-carboxy-5-ureidoimidazoline decarboxylase"/>
    <property type="match status" value="1"/>
</dbReference>
<reference evidence="3 4" key="1">
    <citation type="journal article" date="2019" name="ACS Chem. Biol.">
        <title>Identification and Mobilization of a Cryptic Antibiotic Biosynthesis Gene Locus from a Human-Pathogenic Nocardia Isolate.</title>
        <authorList>
            <person name="Herisse M."/>
            <person name="Ishida K."/>
            <person name="Porter J.L."/>
            <person name="Howden B."/>
            <person name="Hertweck C."/>
            <person name="Stinear T.P."/>
            <person name="Pidot S.J."/>
        </authorList>
    </citation>
    <scope>NUCLEOTIDE SEQUENCE [LARGE SCALE GENOMIC DNA]</scope>
    <source>
        <strain evidence="3 4">AUSMDU00024985</strain>
    </source>
</reference>
<dbReference type="InterPro" id="IPR036778">
    <property type="entry name" value="OHCU_decarboxylase_sf"/>
</dbReference>
<dbReference type="Proteomes" id="UP000501705">
    <property type="component" value="Chromosome"/>
</dbReference>
<dbReference type="SUPFAM" id="SSF158694">
    <property type="entry name" value="UraD-Like"/>
    <property type="match status" value="1"/>
</dbReference>
<accession>A0A6G9XK68</accession>
<protein>
    <submittedName>
        <fullName evidence="3">OHCU decarboxylase</fullName>
    </submittedName>
</protein>